<evidence type="ECO:0000313" key="2">
    <source>
        <dbReference type="Proteomes" id="UP000266622"/>
    </source>
</evidence>
<proteinExistence type="predicted"/>
<name>A0A397WP07_9ARCH</name>
<accession>A0A397WP07</accession>
<dbReference type="EMBL" id="MWMI01000003">
    <property type="protein sequence ID" value="RIB35317.1"/>
    <property type="molecule type" value="Genomic_DNA"/>
</dbReference>
<evidence type="ECO:0000313" key="1">
    <source>
        <dbReference type="EMBL" id="RIB35317.1"/>
    </source>
</evidence>
<protein>
    <submittedName>
        <fullName evidence="1">Uncharacterized protein</fullName>
    </submittedName>
</protein>
<reference evidence="1 2" key="1">
    <citation type="journal article" date="2018" name="Syst. Appl. Microbiol.">
        <title>A new symbiotic nanoarchaeote (Candidatus Nanoclepta minutus) and its host (Zestosphaera tikiterensis gen. nov., sp. nov.) from a New Zealand hot spring.</title>
        <authorList>
            <person name="St John E."/>
            <person name="Liu Y."/>
            <person name="Podar M."/>
            <person name="Stott M.B."/>
            <person name="Meneghin J."/>
            <person name="Chen Z."/>
            <person name="Lagutin K."/>
            <person name="Mitchell K."/>
            <person name="Reysenbach A.L."/>
        </authorList>
    </citation>
    <scope>NUCLEOTIDE SEQUENCE [LARGE SCALE GENOMIC DNA]</scope>
    <source>
        <strain evidence="1">NZ3</strain>
    </source>
</reference>
<gene>
    <name evidence="1" type="ORF">BXU00_02185</name>
</gene>
<dbReference type="Proteomes" id="UP000266622">
    <property type="component" value="Unassembled WGS sequence"/>
</dbReference>
<comment type="caution">
    <text evidence="1">The sequence shown here is derived from an EMBL/GenBank/DDBJ whole genome shotgun (WGS) entry which is preliminary data.</text>
</comment>
<dbReference type="AlphaFoldDB" id="A0A397WP07"/>
<sequence length="80" mass="9098">MYKIIKLCGISDYSATFNKKLDIDKVISLFNGYEVLDKDKDSARLSKGDKKVFIYSSGEIIFIGFSEGEVEEMCRTIDKV</sequence>
<organism evidence="1 2">
    <name type="scientific">Candidatus Nanoclepta minutus</name>
    <dbReference type="NCBI Taxonomy" id="1940235"/>
    <lineage>
        <taxon>Archaea</taxon>
        <taxon>Nanobdellota</taxon>
        <taxon>Candidatus Nanoclepta</taxon>
    </lineage>
</organism>